<evidence type="ECO:0000313" key="19">
    <source>
        <dbReference type="Proteomes" id="UP000824161"/>
    </source>
</evidence>
<dbReference type="CDD" id="cd17992">
    <property type="entry name" value="DEXHc_RecG"/>
    <property type="match status" value="1"/>
</dbReference>
<dbReference type="PANTHER" id="PTHR47964:SF1">
    <property type="entry name" value="ATP-DEPENDENT DNA HELICASE HOMOLOG RECG, CHLOROPLASTIC"/>
    <property type="match status" value="1"/>
</dbReference>
<keyword evidence="10 15" id="KW-0234">DNA repair</keyword>
<dbReference type="InterPro" id="IPR001650">
    <property type="entry name" value="Helicase_C-like"/>
</dbReference>
<dbReference type="SUPFAM" id="SSF52540">
    <property type="entry name" value="P-loop containing nucleoside triphosphate hydrolases"/>
    <property type="match status" value="2"/>
</dbReference>
<dbReference type="InterPro" id="IPR027417">
    <property type="entry name" value="P-loop_NTPase"/>
</dbReference>
<dbReference type="Pfam" id="PF00270">
    <property type="entry name" value="DEAD"/>
    <property type="match status" value="1"/>
</dbReference>
<feature type="domain" description="Helicase ATP-binding" evidence="16">
    <location>
        <begin position="289"/>
        <end position="451"/>
    </location>
</feature>
<dbReference type="InterPro" id="IPR045562">
    <property type="entry name" value="RecG_dom3_C"/>
</dbReference>
<gene>
    <name evidence="18" type="primary">recG</name>
    <name evidence="18" type="ORF">IAC44_03100</name>
</gene>
<dbReference type="SMART" id="SM00490">
    <property type="entry name" value="HELICc"/>
    <property type="match status" value="1"/>
</dbReference>
<evidence type="ECO:0000259" key="16">
    <source>
        <dbReference type="PROSITE" id="PS51192"/>
    </source>
</evidence>
<evidence type="ECO:0000256" key="9">
    <source>
        <dbReference type="ARBA" id="ARBA00023172"/>
    </source>
</evidence>
<dbReference type="InterPro" id="IPR012340">
    <property type="entry name" value="NA-bd_OB-fold"/>
</dbReference>
<evidence type="ECO:0000256" key="15">
    <source>
        <dbReference type="RuleBase" id="RU363016"/>
    </source>
</evidence>
<organism evidence="18 19">
    <name type="scientific">Candidatus Merdimorpha stercoravium</name>
    <dbReference type="NCBI Taxonomy" id="2840863"/>
    <lineage>
        <taxon>Bacteria</taxon>
        <taxon>Pseudomonadati</taxon>
        <taxon>Bacteroidota</taxon>
        <taxon>Flavobacteriia</taxon>
        <taxon>Flavobacteriales</taxon>
        <taxon>Candidatus Merdimorpha</taxon>
    </lineage>
</organism>
<dbReference type="EC" id="5.6.2.4" evidence="13 15"/>
<feature type="domain" description="Helicase C-terminal" evidence="17">
    <location>
        <begin position="484"/>
        <end position="637"/>
    </location>
</feature>
<evidence type="ECO:0000256" key="4">
    <source>
        <dbReference type="ARBA" id="ARBA00022763"/>
    </source>
</evidence>
<comment type="similarity">
    <text evidence="1 15">Belongs to the helicase family. RecG subfamily.</text>
</comment>
<dbReference type="NCBIfam" id="NF008165">
    <property type="entry name" value="PRK10917.1-3"/>
    <property type="match status" value="1"/>
</dbReference>
<evidence type="ECO:0000256" key="2">
    <source>
        <dbReference type="ARBA" id="ARBA00017846"/>
    </source>
</evidence>
<keyword evidence="4 15" id="KW-0227">DNA damage</keyword>
<keyword evidence="8" id="KW-0238">DNA-binding</keyword>
<keyword evidence="9 15" id="KW-0233">DNA recombination</keyword>
<accession>A0A9D1KTW9</accession>
<dbReference type="GO" id="GO:0003677">
    <property type="term" value="F:DNA binding"/>
    <property type="evidence" value="ECO:0007669"/>
    <property type="project" value="UniProtKB-KW"/>
</dbReference>
<dbReference type="InterPro" id="IPR011545">
    <property type="entry name" value="DEAD/DEAH_box_helicase_dom"/>
</dbReference>
<sequence>MDAADRNVFLTPVEYLKGIGPRRAEALKSEMGVFNAGDLLNFFPYRYIDKTRYYTVSQIRQADADVQVVGRLGPVNEVKQGGRTVRLTAEFYDATGRVELVWFKGFPWVKKNLVTGQQYVVFGRPAFYAGRYSIPHPEMETLEQHRSSPLSAMVPVYPSGEKLHKSGVTSRVVALAVASLLEVALPRVEETLSGDVLRSEGLMSRREALRAIHFPKDADELTRARYRMKFEEFFFMQLALLRRKIIRQGKLTGYVFDKVGERFNTFYHHHMPFELTGAQKRVVREIRRDVSTGYQMNRLVQGDVGSGKTMVALLSMLLALDNGYQACMMAPTEILAMQHYRTLSRLLSDMQVRVALLTGSTRGAQRRQLLEDLRTGQVDILVGTHALIEETVVFARLGLAVIDEQHRFGVEQRSKLWGKSGYAPHILVMTATPIPRTLAMSVYGDLDVSVIDELPAGRRPVRTYHRYESARLSVFGFMLSEIAKGRQVYVVYPLIEESEKADYKNLIDGYDVLEEYFRAHGYQVGVVHGRMKPEDKEAALAHFQRGETHILVSTTVIEVGVDIPNATVMVIESAERFGLAQLHQLRGRVGRGGEQSYCILMTGNKLSAESRARIETMVQTNDGFKIAEADMRLRGYGDLMGLRQSGVSNLKIADLFKDGAILEAARKAAQNVLFSDPDLLSPANAPIRAVYDGVLKGRALWSYIS</sequence>
<dbReference type="PROSITE" id="PS51192">
    <property type="entry name" value="HELICASE_ATP_BIND_1"/>
    <property type="match status" value="1"/>
</dbReference>
<dbReference type="Gene3D" id="2.40.50.140">
    <property type="entry name" value="Nucleic acid-binding proteins"/>
    <property type="match status" value="1"/>
</dbReference>
<evidence type="ECO:0000256" key="13">
    <source>
        <dbReference type="ARBA" id="ARBA00034808"/>
    </source>
</evidence>
<keyword evidence="6 15" id="KW-0347">Helicase</keyword>
<evidence type="ECO:0000256" key="3">
    <source>
        <dbReference type="ARBA" id="ARBA00022741"/>
    </source>
</evidence>
<dbReference type="SUPFAM" id="SSF50249">
    <property type="entry name" value="Nucleic acid-binding proteins"/>
    <property type="match status" value="1"/>
</dbReference>
<dbReference type="GO" id="GO:0006310">
    <property type="term" value="P:DNA recombination"/>
    <property type="evidence" value="ECO:0007669"/>
    <property type="project" value="UniProtKB-UniRule"/>
</dbReference>
<dbReference type="GO" id="GO:0043138">
    <property type="term" value="F:3'-5' DNA helicase activity"/>
    <property type="evidence" value="ECO:0007669"/>
    <property type="project" value="UniProtKB-EC"/>
</dbReference>
<evidence type="ECO:0000256" key="11">
    <source>
        <dbReference type="ARBA" id="ARBA00023235"/>
    </source>
</evidence>
<dbReference type="InterPro" id="IPR047112">
    <property type="entry name" value="RecG/Mfd"/>
</dbReference>
<dbReference type="Proteomes" id="UP000824161">
    <property type="component" value="Unassembled WGS sequence"/>
</dbReference>
<dbReference type="GO" id="GO:0016787">
    <property type="term" value="F:hydrolase activity"/>
    <property type="evidence" value="ECO:0007669"/>
    <property type="project" value="UniProtKB-KW"/>
</dbReference>
<dbReference type="CDD" id="cd04488">
    <property type="entry name" value="RecG_wedge_OBF"/>
    <property type="match status" value="1"/>
</dbReference>
<dbReference type="Pfam" id="PF17191">
    <property type="entry name" value="RecG_wedge"/>
    <property type="match status" value="1"/>
</dbReference>
<keyword evidence="5 15" id="KW-0378">Hydrolase</keyword>
<dbReference type="PROSITE" id="PS51194">
    <property type="entry name" value="HELICASE_CTER"/>
    <property type="match status" value="1"/>
</dbReference>
<reference evidence="18" key="1">
    <citation type="submission" date="2020-10" db="EMBL/GenBank/DDBJ databases">
        <authorList>
            <person name="Gilroy R."/>
        </authorList>
    </citation>
    <scope>NUCLEOTIDE SEQUENCE</scope>
    <source>
        <strain evidence="18">1383</strain>
    </source>
</reference>
<dbReference type="Pfam" id="PF19833">
    <property type="entry name" value="RecG_dom3_C"/>
    <property type="match status" value="1"/>
</dbReference>
<comment type="catalytic activity">
    <reaction evidence="14 15">
        <text>ATP + H2O = ADP + phosphate + H(+)</text>
        <dbReference type="Rhea" id="RHEA:13065"/>
        <dbReference type="ChEBI" id="CHEBI:15377"/>
        <dbReference type="ChEBI" id="CHEBI:15378"/>
        <dbReference type="ChEBI" id="CHEBI:30616"/>
        <dbReference type="ChEBI" id="CHEBI:43474"/>
        <dbReference type="ChEBI" id="CHEBI:456216"/>
        <dbReference type="EC" id="5.6.2.4"/>
    </reaction>
</comment>
<evidence type="ECO:0000256" key="7">
    <source>
        <dbReference type="ARBA" id="ARBA00022840"/>
    </source>
</evidence>
<comment type="caution">
    <text evidence="18">The sequence shown here is derived from an EMBL/GenBank/DDBJ whole genome shotgun (WGS) entry which is preliminary data.</text>
</comment>
<evidence type="ECO:0000256" key="8">
    <source>
        <dbReference type="ARBA" id="ARBA00023125"/>
    </source>
</evidence>
<dbReference type="NCBIfam" id="NF008168">
    <property type="entry name" value="PRK10917.2-2"/>
    <property type="match status" value="1"/>
</dbReference>
<comment type="catalytic activity">
    <reaction evidence="12 15">
        <text>Couples ATP hydrolysis with the unwinding of duplex DNA by translocating in the 3'-5' direction.</text>
        <dbReference type="EC" id="5.6.2.4"/>
    </reaction>
</comment>
<name>A0A9D1KTW9_9FLAO</name>
<evidence type="ECO:0000256" key="10">
    <source>
        <dbReference type="ARBA" id="ARBA00023204"/>
    </source>
</evidence>
<evidence type="ECO:0000256" key="1">
    <source>
        <dbReference type="ARBA" id="ARBA00007504"/>
    </source>
</evidence>
<evidence type="ECO:0000259" key="17">
    <source>
        <dbReference type="PROSITE" id="PS51194"/>
    </source>
</evidence>
<keyword evidence="3 15" id="KW-0547">Nucleotide-binding</keyword>
<comment type="function">
    <text evidence="15">Plays a critical role in recombination and DNA repair. Helps process Holliday junction intermediates to mature products by catalyzing branch migration. Has replication fork regression activity, unwinds stalled or blocked replication forks to make a HJ that can be resolved. Has a DNA unwinding activity characteristic of a DNA helicase with 3'-5' polarity.</text>
</comment>
<dbReference type="InterPro" id="IPR033454">
    <property type="entry name" value="RecG_wedge"/>
</dbReference>
<dbReference type="SMART" id="SM00487">
    <property type="entry name" value="DEXDc"/>
    <property type="match status" value="1"/>
</dbReference>
<evidence type="ECO:0000256" key="6">
    <source>
        <dbReference type="ARBA" id="ARBA00022806"/>
    </source>
</evidence>
<evidence type="ECO:0000256" key="14">
    <source>
        <dbReference type="ARBA" id="ARBA00048988"/>
    </source>
</evidence>
<evidence type="ECO:0000256" key="12">
    <source>
        <dbReference type="ARBA" id="ARBA00034617"/>
    </source>
</evidence>
<dbReference type="NCBIfam" id="TIGR00643">
    <property type="entry name" value="recG"/>
    <property type="match status" value="1"/>
</dbReference>
<dbReference type="GO" id="GO:0006281">
    <property type="term" value="P:DNA repair"/>
    <property type="evidence" value="ECO:0007669"/>
    <property type="project" value="UniProtKB-UniRule"/>
</dbReference>
<dbReference type="PANTHER" id="PTHR47964">
    <property type="entry name" value="ATP-DEPENDENT DNA HELICASE HOMOLOG RECG, CHLOROPLASTIC"/>
    <property type="match status" value="1"/>
</dbReference>
<dbReference type="InterPro" id="IPR004609">
    <property type="entry name" value="ATP-dep_DNA_helicase_RecG"/>
</dbReference>
<proteinExistence type="inferred from homology"/>
<evidence type="ECO:0000313" key="18">
    <source>
        <dbReference type="EMBL" id="HIT97804.1"/>
    </source>
</evidence>
<dbReference type="EMBL" id="DVLY01000072">
    <property type="protein sequence ID" value="HIT97804.1"/>
    <property type="molecule type" value="Genomic_DNA"/>
</dbReference>
<protein>
    <recommendedName>
        <fullName evidence="2 15">ATP-dependent DNA helicase RecG</fullName>
        <ecNumber evidence="13 15">5.6.2.4</ecNumber>
    </recommendedName>
</protein>
<evidence type="ECO:0000256" key="5">
    <source>
        <dbReference type="ARBA" id="ARBA00022801"/>
    </source>
</evidence>
<dbReference type="Gene3D" id="3.40.50.300">
    <property type="entry name" value="P-loop containing nucleotide triphosphate hydrolases"/>
    <property type="match status" value="2"/>
</dbReference>
<reference evidence="18" key="2">
    <citation type="journal article" date="2021" name="PeerJ">
        <title>Extensive microbial diversity within the chicken gut microbiome revealed by metagenomics and culture.</title>
        <authorList>
            <person name="Gilroy R."/>
            <person name="Ravi A."/>
            <person name="Getino M."/>
            <person name="Pursley I."/>
            <person name="Horton D.L."/>
            <person name="Alikhan N.F."/>
            <person name="Baker D."/>
            <person name="Gharbi K."/>
            <person name="Hall N."/>
            <person name="Watson M."/>
            <person name="Adriaenssens E.M."/>
            <person name="Foster-Nyarko E."/>
            <person name="Jarju S."/>
            <person name="Secka A."/>
            <person name="Antonio M."/>
            <person name="Oren A."/>
            <person name="Chaudhuri R.R."/>
            <person name="La Ragione R."/>
            <person name="Hildebrand F."/>
            <person name="Pallen M.J."/>
        </authorList>
    </citation>
    <scope>NUCLEOTIDE SEQUENCE</scope>
    <source>
        <strain evidence="18">1383</strain>
    </source>
</reference>
<dbReference type="GO" id="GO:0005524">
    <property type="term" value="F:ATP binding"/>
    <property type="evidence" value="ECO:0007669"/>
    <property type="project" value="UniProtKB-KW"/>
</dbReference>
<dbReference type="AlphaFoldDB" id="A0A9D1KTW9"/>
<dbReference type="InterPro" id="IPR014001">
    <property type="entry name" value="Helicase_ATP-bd"/>
</dbReference>
<keyword evidence="11" id="KW-0413">Isomerase</keyword>
<dbReference type="Pfam" id="PF00271">
    <property type="entry name" value="Helicase_C"/>
    <property type="match status" value="1"/>
</dbReference>
<keyword evidence="7 15" id="KW-0067">ATP-binding</keyword>